<evidence type="ECO:0000313" key="1">
    <source>
        <dbReference type="EMBL" id="WGZ92678.1"/>
    </source>
</evidence>
<reference evidence="1" key="2">
    <citation type="submission" date="2023-04" db="EMBL/GenBank/DDBJ databases">
        <authorList>
            <person name="Beletskiy A.V."/>
            <person name="Mardanov A.V."/>
            <person name="Ravin N.V."/>
        </authorList>
    </citation>
    <scope>NUCLEOTIDE SEQUENCE</scope>
    <source>
        <strain evidence="1">GKL-02</strain>
    </source>
</reference>
<proteinExistence type="predicted"/>
<organism evidence="1">
    <name type="scientific">Candidatus Thiothrix putei</name>
    <dbReference type="NCBI Taxonomy" id="3080811"/>
    <lineage>
        <taxon>Bacteria</taxon>
        <taxon>Pseudomonadati</taxon>
        <taxon>Pseudomonadota</taxon>
        <taxon>Gammaproteobacteria</taxon>
        <taxon>Thiotrichales</taxon>
        <taxon>Thiotrichaceae</taxon>
        <taxon>Thiothrix</taxon>
    </lineage>
</organism>
<dbReference type="EMBL" id="CP124756">
    <property type="protein sequence ID" value="WGZ92678.1"/>
    <property type="molecule type" value="Genomic_DNA"/>
</dbReference>
<sequence>MNIREIAGLSPNYSKISREERNYAAILFAVLCFPDNAQRFLTKCGFNKDINSDFVIYFEYAYLRDLWSKIQDEETKKRIIRNKLKINNIDDILNQPLKEINKKFGVGGEPSSDFLQYPGKWSIAKYNNNFLDNDDFIKICKFKWSFNIKPDIVIHLDKDHAICIEAKYESGEGFYPGTDVEKKIFKDRGIIYVGQMELQKYMMQELLGVKTDFMFLVFNKETSTTHKVISWAEAFSFVKIDQMPEFTKDMIDNISKRA</sequence>
<name>A0AA95HBJ3_9GAMM</name>
<evidence type="ECO:0008006" key="2">
    <source>
        <dbReference type="Google" id="ProtNLM"/>
    </source>
</evidence>
<dbReference type="AlphaFoldDB" id="A0AA95HBJ3"/>
<gene>
    <name evidence="1" type="ORF">QJT81_12470</name>
</gene>
<reference evidence="1" key="1">
    <citation type="journal article" date="2023" name="Int. J. Mol. Sci.">
        <title>Metagenomics Revealed a New Genus 'Candidatus Thiocaldithrix dubininis' gen. nov., sp. nov. and a New Species 'Candidatus Thiothrix putei' sp. nov. in the Family Thiotrichaceae, Some Members of Which Have Traits of Both Na+- and H+-Motive Energetics.</title>
        <authorList>
            <person name="Ravin N.V."/>
            <person name="Muntyan M.S."/>
            <person name="Smolyakov D.D."/>
            <person name="Rudenko T.S."/>
            <person name="Beletsky A.V."/>
            <person name="Mardanov A.V."/>
            <person name="Grabovich M.Y."/>
        </authorList>
    </citation>
    <scope>NUCLEOTIDE SEQUENCE</scope>
    <source>
        <strain evidence="1">GKL-02</strain>
    </source>
</reference>
<protein>
    <recommendedName>
        <fullName evidence="2">Restriction endonuclease</fullName>
    </recommendedName>
</protein>
<dbReference type="KEGG" id="tput:QJT81_12470"/>
<dbReference type="Proteomes" id="UP001301326">
    <property type="component" value="Chromosome"/>
</dbReference>
<accession>A0AA95HBJ3</accession>